<accession>A0A8X8ZL53</accession>
<organism evidence="2">
    <name type="scientific">Salvia splendens</name>
    <name type="common">Scarlet sage</name>
    <dbReference type="NCBI Taxonomy" id="180675"/>
    <lineage>
        <taxon>Eukaryota</taxon>
        <taxon>Viridiplantae</taxon>
        <taxon>Streptophyta</taxon>
        <taxon>Embryophyta</taxon>
        <taxon>Tracheophyta</taxon>
        <taxon>Spermatophyta</taxon>
        <taxon>Magnoliopsida</taxon>
        <taxon>eudicotyledons</taxon>
        <taxon>Gunneridae</taxon>
        <taxon>Pentapetalae</taxon>
        <taxon>asterids</taxon>
        <taxon>lamiids</taxon>
        <taxon>Lamiales</taxon>
        <taxon>Lamiaceae</taxon>
        <taxon>Nepetoideae</taxon>
        <taxon>Mentheae</taxon>
        <taxon>Salviinae</taxon>
        <taxon>Salvia</taxon>
        <taxon>Salvia subgen. Calosphace</taxon>
        <taxon>core Calosphace</taxon>
    </lineage>
</organism>
<gene>
    <name evidence="2" type="ORF">SASPL_131616</name>
</gene>
<proteinExistence type="predicted"/>
<sequence length="317" mass="35910">MSLTKGKRPVSGKDVPRRRVEEYVSSEKLKASNFPATFLQIGTWEKVTKNEGDVTAKFYYAKRKMVWEVLEGALKTKLEMPWSDISGIRVSLLDGLPGTLEIEPPMFFREIHPQPRKHTLWQQAADFTGGQAPNWRIHSLRFPPGVLDKHYEKLLQSDPRLCALAKMPFPSHTSPFFNPDMFEPFSLDFNNYPYPPLPTMDAGTPSWAGYHRNGGMIDFGVAAAPSNNTNYQQAFGLGLDAQPQYNVNALGFDPSMSSQWMMPPQPPLYPDLSLNRMDDQALLMGHHHHHFGDNSLPPFPGETSASANFYTPPWEWE</sequence>
<dbReference type="InterPro" id="IPR057939">
    <property type="entry name" value="TRF2_HOY1_PH"/>
</dbReference>
<dbReference type="AlphaFoldDB" id="A0A8X8ZL53"/>
<reference evidence="2" key="1">
    <citation type="submission" date="2018-01" db="EMBL/GenBank/DDBJ databases">
        <authorList>
            <person name="Mao J.F."/>
        </authorList>
    </citation>
    <scope>NUCLEOTIDE SEQUENCE</scope>
    <source>
        <strain evidence="2">Huo1</strain>
        <tissue evidence="2">Leaf</tissue>
    </source>
</reference>
<keyword evidence="3" id="KW-1185">Reference proteome</keyword>
<dbReference type="Proteomes" id="UP000298416">
    <property type="component" value="Unassembled WGS sequence"/>
</dbReference>
<comment type="caution">
    <text evidence="2">The sequence shown here is derived from an EMBL/GenBank/DDBJ whole genome shotgun (WGS) entry which is preliminary data.</text>
</comment>
<dbReference type="PANTHER" id="PTHR33494">
    <property type="entry name" value="OS02G0793800 PROTEIN"/>
    <property type="match status" value="1"/>
</dbReference>
<dbReference type="EMBL" id="PNBA02000011">
    <property type="protein sequence ID" value="KAG6408598.1"/>
    <property type="molecule type" value="Genomic_DNA"/>
</dbReference>
<evidence type="ECO:0000259" key="1">
    <source>
        <dbReference type="Pfam" id="PF24818"/>
    </source>
</evidence>
<protein>
    <recommendedName>
        <fullName evidence="1">TRF2/HOY1 PH-like domain-containing protein</fullName>
    </recommendedName>
</protein>
<feature type="domain" description="TRF2/HOY1 PH-like" evidence="1">
    <location>
        <begin position="33"/>
        <end position="148"/>
    </location>
</feature>
<dbReference type="Pfam" id="PF24818">
    <property type="entry name" value="PH_TRF2_HOY1"/>
    <property type="match status" value="1"/>
</dbReference>
<evidence type="ECO:0000313" key="3">
    <source>
        <dbReference type="Proteomes" id="UP000298416"/>
    </source>
</evidence>
<reference evidence="2" key="2">
    <citation type="submission" date="2020-08" db="EMBL/GenBank/DDBJ databases">
        <title>Plant Genome Project.</title>
        <authorList>
            <person name="Zhang R.-G."/>
        </authorList>
    </citation>
    <scope>NUCLEOTIDE SEQUENCE</scope>
    <source>
        <strain evidence="2">Huo1</strain>
        <tissue evidence="2">Leaf</tissue>
    </source>
</reference>
<evidence type="ECO:0000313" key="2">
    <source>
        <dbReference type="EMBL" id="KAG6408598.1"/>
    </source>
</evidence>
<dbReference type="PANTHER" id="PTHR33494:SF5">
    <property type="entry name" value="F10A16.6 PROTEIN"/>
    <property type="match status" value="1"/>
</dbReference>
<name>A0A8X8ZL53_SALSN</name>